<comment type="caution">
    <text evidence="6">The sequence shown here is derived from an EMBL/GenBank/DDBJ whole genome shotgun (WGS) entry which is preliminary data.</text>
</comment>
<feature type="domain" description="Metallo-beta-lactamase" evidence="5">
    <location>
        <begin position="57"/>
        <end position="279"/>
    </location>
</feature>
<accession>A0A8H3GFG7</accession>
<evidence type="ECO:0000313" key="7">
    <source>
        <dbReference type="Proteomes" id="UP000663888"/>
    </source>
</evidence>
<keyword evidence="4" id="KW-0862">Zinc</keyword>
<evidence type="ECO:0000256" key="2">
    <source>
        <dbReference type="ARBA" id="ARBA00022723"/>
    </source>
</evidence>
<dbReference type="GO" id="GO:0016787">
    <property type="term" value="F:hydrolase activity"/>
    <property type="evidence" value="ECO:0007669"/>
    <property type="project" value="UniProtKB-KW"/>
</dbReference>
<organism evidence="6 7">
    <name type="scientific">Rhizoctonia solani</name>
    <dbReference type="NCBI Taxonomy" id="456999"/>
    <lineage>
        <taxon>Eukaryota</taxon>
        <taxon>Fungi</taxon>
        <taxon>Dikarya</taxon>
        <taxon>Basidiomycota</taxon>
        <taxon>Agaricomycotina</taxon>
        <taxon>Agaricomycetes</taxon>
        <taxon>Cantharellales</taxon>
        <taxon>Ceratobasidiaceae</taxon>
        <taxon>Rhizoctonia</taxon>
    </lineage>
</organism>
<dbReference type="AlphaFoldDB" id="A0A8H3GFG7"/>
<dbReference type="GO" id="GO:0046872">
    <property type="term" value="F:metal ion binding"/>
    <property type="evidence" value="ECO:0007669"/>
    <property type="project" value="UniProtKB-KW"/>
</dbReference>
<evidence type="ECO:0000259" key="5">
    <source>
        <dbReference type="SMART" id="SM00849"/>
    </source>
</evidence>
<dbReference type="Proteomes" id="UP000663888">
    <property type="component" value="Unassembled WGS sequence"/>
</dbReference>
<dbReference type="SMART" id="SM00849">
    <property type="entry name" value="Lactamase_B"/>
    <property type="match status" value="1"/>
</dbReference>
<keyword evidence="3" id="KW-0378">Hydrolase</keyword>
<dbReference type="InterPro" id="IPR036866">
    <property type="entry name" value="RibonucZ/Hydroxyglut_hydro"/>
</dbReference>
<dbReference type="PANTHER" id="PTHR42978">
    <property type="entry name" value="QUORUM-QUENCHING LACTONASE YTNP-RELATED-RELATED"/>
    <property type="match status" value="1"/>
</dbReference>
<dbReference type="EMBL" id="CAJMWX010001033">
    <property type="protein sequence ID" value="CAE6447448.1"/>
    <property type="molecule type" value="Genomic_DNA"/>
</dbReference>
<protein>
    <recommendedName>
        <fullName evidence="5">Metallo-beta-lactamase domain-containing protein</fullName>
    </recommendedName>
</protein>
<evidence type="ECO:0000256" key="3">
    <source>
        <dbReference type="ARBA" id="ARBA00022801"/>
    </source>
</evidence>
<reference evidence="6" key="1">
    <citation type="submission" date="2021-01" db="EMBL/GenBank/DDBJ databases">
        <authorList>
            <person name="Kaushik A."/>
        </authorList>
    </citation>
    <scope>NUCLEOTIDE SEQUENCE</scope>
    <source>
        <strain evidence="6">AG4-R118</strain>
    </source>
</reference>
<dbReference type="InterPro" id="IPR051013">
    <property type="entry name" value="MBL_superfamily_lactonases"/>
</dbReference>
<dbReference type="Pfam" id="PF00753">
    <property type="entry name" value="Lactamase_B"/>
    <property type="match status" value="1"/>
</dbReference>
<sequence length="363" mass="40186">MSQFPSPIAPPPLNIPTSDHVVKLSIIDTTTRMLGLSSAFFLEPAIKGHEHLSTPTPAYSFLIESESGTRVLFDLGIPQKWENTAPSMVNLLRNLGWGVSVTKNVSDILVEHDISLDSINSIIWSHYHWDHTGDPSLFPPTTTLTVGPGFKAAMLPGYPTNPDSPILESAYKDRELVEISFDQSPELCIGQFRALDYFGDGSFYLLDSPGHAVGHICGLARTTPDTFVFLGGDICHHSGQMRPTEYLPLPESFSPNPFPDRVRGVACPGSVLLELHPKHTATEPFYSISNQGSSEDTPEAQKSLNKLADFDCYDNIFTIVAHDAELLDVVEIFPKTLNDWKARGYREKGLWKFVGNFREAVQE</sequence>
<comment type="similarity">
    <text evidence="1">Belongs to the metallo-beta-lactamase superfamily.</text>
</comment>
<dbReference type="InterPro" id="IPR001279">
    <property type="entry name" value="Metallo-B-lactamas"/>
</dbReference>
<dbReference type="CDD" id="cd07730">
    <property type="entry name" value="metallo-hydrolase-like_MBL-fold"/>
    <property type="match status" value="1"/>
</dbReference>
<proteinExistence type="inferred from homology"/>
<name>A0A8H3GFG7_9AGAM</name>
<dbReference type="SUPFAM" id="SSF56281">
    <property type="entry name" value="Metallo-hydrolase/oxidoreductase"/>
    <property type="match status" value="1"/>
</dbReference>
<keyword evidence="2" id="KW-0479">Metal-binding</keyword>
<evidence type="ECO:0000256" key="1">
    <source>
        <dbReference type="ARBA" id="ARBA00007749"/>
    </source>
</evidence>
<dbReference type="Gene3D" id="3.60.15.10">
    <property type="entry name" value="Ribonuclease Z/Hydroxyacylglutathione hydrolase-like"/>
    <property type="match status" value="1"/>
</dbReference>
<dbReference type="PANTHER" id="PTHR42978:SF5">
    <property type="entry name" value="METALLO-BETA-LACTAMASE DOMAIN-CONTAINING PROTEIN"/>
    <property type="match status" value="1"/>
</dbReference>
<evidence type="ECO:0000313" key="6">
    <source>
        <dbReference type="EMBL" id="CAE6447448.1"/>
    </source>
</evidence>
<gene>
    <name evidence="6" type="ORF">RDB_LOCUS61633</name>
</gene>
<evidence type="ECO:0000256" key="4">
    <source>
        <dbReference type="ARBA" id="ARBA00022833"/>
    </source>
</evidence>